<proteinExistence type="predicted"/>
<organism evidence="3 4">
    <name type="scientific">Heligmosomoides polygyrus</name>
    <name type="common">Parasitic roundworm</name>
    <dbReference type="NCBI Taxonomy" id="6339"/>
    <lineage>
        <taxon>Eukaryota</taxon>
        <taxon>Metazoa</taxon>
        <taxon>Ecdysozoa</taxon>
        <taxon>Nematoda</taxon>
        <taxon>Chromadorea</taxon>
        <taxon>Rhabditida</taxon>
        <taxon>Rhabditina</taxon>
        <taxon>Rhabditomorpha</taxon>
        <taxon>Strongyloidea</taxon>
        <taxon>Heligmosomidae</taxon>
        <taxon>Heligmosomoides</taxon>
    </lineage>
</organism>
<accession>A0A183GJI6</accession>
<feature type="compositionally biased region" description="Basic and acidic residues" evidence="1">
    <location>
        <begin position="11"/>
        <end position="31"/>
    </location>
</feature>
<evidence type="ECO:0000256" key="1">
    <source>
        <dbReference type="SAM" id="MobiDB-lite"/>
    </source>
</evidence>
<evidence type="ECO:0000313" key="4">
    <source>
        <dbReference type="WBParaSite" id="HPBE_0002283801-mRNA-1"/>
    </source>
</evidence>
<reference evidence="4" key="2">
    <citation type="submission" date="2019-09" db="UniProtKB">
        <authorList>
            <consortium name="WormBaseParasite"/>
        </authorList>
    </citation>
    <scope>IDENTIFICATION</scope>
</reference>
<dbReference type="WBParaSite" id="HPBE_0002283801-mRNA-1">
    <property type="protein sequence ID" value="HPBE_0002283801-mRNA-1"/>
    <property type="gene ID" value="HPBE_0002283801"/>
</dbReference>
<gene>
    <name evidence="2" type="ORF">HPBE_LOCUS22837</name>
</gene>
<feature type="region of interest" description="Disordered" evidence="1">
    <location>
        <begin position="1"/>
        <end position="38"/>
    </location>
</feature>
<dbReference type="AlphaFoldDB" id="A0A183GJI6"/>
<dbReference type="Proteomes" id="UP000050761">
    <property type="component" value="Unassembled WGS sequence"/>
</dbReference>
<protein>
    <submittedName>
        <fullName evidence="2 4">Uncharacterized protein</fullName>
    </submittedName>
</protein>
<sequence length="69" mass="7089">MAKAAVASIERVTDSSSREQLVHRDHKKRDPAAAAGADGVRGVAEVRVAAVGAPEISRIGARAGGVQEQ</sequence>
<name>A0A183GJI6_HELPZ</name>
<dbReference type="EMBL" id="UZAH01034404">
    <property type="protein sequence ID" value="VDP34962.1"/>
    <property type="molecule type" value="Genomic_DNA"/>
</dbReference>
<reference evidence="2 3" key="1">
    <citation type="submission" date="2018-11" db="EMBL/GenBank/DDBJ databases">
        <authorList>
            <consortium name="Pathogen Informatics"/>
        </authorList>
    </citation>
    <scope>NUCLEOTIDE SEQUENCE [LARGE SCALE GENOMIC DNA]</scope>
</reference>
<evidence type="ECO:0000313" key="2">
    <source>
        <dbReference type="EMBL" id="VDP34962.1"/>
    </source>
</evidence>
<evidence type="ECO:0000313" key="3">
    <source>
        <dbReference type="Proteomes" id="UP000050761"/>
    </source>
</evidence>
<keyword evidence="3" id="KW-1185">Reference proteome</keyword>
<accession>A0A3P8C890</accession>